<proteinExistence type="inferred from homology"/>
<organism evidence="8 9">
    <name type="scientific">Clostridium disporicum</name>
    <dbReference type="NCBI Taxonomy" id="84024"/>
    <lineage>
        <taxon>Bacteria</taxon>
        <taxon>Bacillati</taxon>
        <taxon>Bacillota</taxon>
        <taxon>Clostridia</taxon>
        <taxon>Eubacteriales</taxon>
        <taxon>Clostridiaceae</taxon>
        <taxon>Clostridium</taxon>
    </lineage>
</organism>
<dbReference type="SUPFAM" id="SSF53790">
    <property type="entry name" value="Tetrapyrrole methylase"/>
    <property type="match status" value="1"/>
</dbReference>
<evidence type="ECO:0000313" key="8">
    <source>
        <dbReference type="EMBL" id="CUP03553.1"/>
    </source>
</evidence>
<dbReference type="Pfam" id="PF00590">
    <property type="entry name" value="TP_methylase"/>
    <property type="match status" value="1"/>
</dbReference>
<feature type="domain" description="Tetrapyrrole methylase" evidence="7">
    <location>
        <begin position="5"/>
        <end position="204"/>
    </location>
</feature>
<dbReference type="Gene3D" id="3.40.1010.10">
    <property type="entry name" value="Cobalt-precorrin-4 Transmethylase, Domain 1"/>
    <property type="match status" value="1"/>
</dbReference>
<comment type="similarity">
    <text evidence="6">Belongs to the methyltransferase superfamily. RsmI family.</text>
</comment>
<evidence type="ECO:0000256" key="1">
    <source>
        <dbReference type="ARBA" id="ARBA00022490"/>
    </source>
</evidence>
<dbReference type="GO" id="GO:0070677">
    <property type="term" value="F:rRNA (cytosine-2'-O-)-methyltransferase activity"/>
    <property type="evidence" value="ECO:0007669"/>
    <property type="project" value="UniProtKB-UniRule"/>
</dbReference>
<keyword evidence="2 6" id="KW-0698">rRNA processing</keyword>
<dbReference type="InterPro" id="IPR014777">
    <property type="entry name" value="4pyrrole_Mease_sub1"/>
</dbReference>
<dbReference type="InterPro" id="IPR035996">
    <property type="entry name" value="4pyrrol_Methylase_sf"/>
</dbReference>
<dbReference type="InterPro" id="IPR000878">
    <property type="entry name" value="4pyrrol_Mease"/>
</dbReference>
<evidence type="ECO:0000256" key="5">
    <source>
        <dbReference type="ARBA" id="ARBA00022691"/>
    </source>
</evidence>
<evidence type="ECO:0000256" key="2">
    <source>
        <dbReference type="ARBA" id="ARBA00022552"/>
    </source>
</evidence>
<gene>
    <name evidence="6 8" type="primary">rsmI</name>
    <name evidence="8" type="ORF">ERS852471_02850</name>
</gene>
<dbReference type="FunFam" id="3.40.1010.10:FF:000007">
    <property type="entry name" value="Ribosomal RNA small subunit methyltransferase I"/>
    <property type="match status" value="1"/>
</dbReference>
<evidence type="ECO:0000256" key="3">
    <source>
        <dbReference type="ARBA" id="ARBA00022603"/>
    </source>
</evidence>
<keyword evidence="5 6" id="KW-0949">S-adenosyl-L-methionine</keyword>
<dbReference type="HAMAP" id="MF_01877">
    <property type="entry name" value="16SrRNA_methyltr_I"/>
    <property type="match status" value="1"/>
</dbReference>
<dbReference type="PANTHER" id="PTHR46111">
    <property type="entry name" value="RIBOSOMAL RNA SMALL SUBUNIT METHYLTRANSFERASE I"/>
    <property type="match status" value="1"/>
</dbReference>
<dbReference type="OrthoDB" id="9809084at2"/>
<keyword evidence="1 6" id="KW-0963">Cytoplasm</keyword>
<evidence type="ECO:0000313" key="9">
    <source>
        <dbReference type="Proteomes" id="UP000095594"/>
    </source>
</evidence>
<dbReference type="PANTHER" id="PTHR46111:SF1">
    <property type="entry name" value="RIBOSOMAL RNA SMALL SUBUNIT METHYLTRANSFERASE I"/>
    <property type="match status" value="1"/>
</dbReference>
<keyword evidence="3 6" id="KW-0489">Methyltransferase</keyword>
<dbReference type="FunFam" id="3.30.950.10:FF:000002">
    <property type="entry name" value="Ribosomal RNA small subunit methyltransferase I"/>
    <property type="match status" value="1"/>
</dbReference>
<dbReference type="EMBL" id="CYZX01000023">
    <property type="protein sequence ID" value="CUP03553.1"/>
    <property type="molecule type" value="Genomic_DNA"/>
</dbReference>
<dbReference type="EC" id="2.1.1.198" evidence="6"/>
<dbReference type="CDD" id="cd11648">
    <property type="entry name" value="RsmI"/>
    <property type="match status" value="1"/>
</dbReference>
<dbReference type="AlphaFoldDB" id="A0A174JUV0"/>
<comment type="function">
    <text evidence="6">Catalyzes the 2'-O-methylation of the ribose of cytidine 1402 (C1402) in 16S rRNA.</text>
</comment>
<evidence type="ECO:0000259" key="7">
    <source>
        <dbReference type="Pfam" id="PF00590"/>
    </source>
</evidence>
<evidence type="ECO:0000256" key="4">
    <source>
        <dbReference type="ARBA" id="ARBA00022679"/>
    </source>
</evidence>
<dbReference type="Proteomes" id="UP000095594">
    <property type="component" value="Unassembled WGS sequence"/>
</dbReference>
<dbReference type="PIRSF" id="PIRSF005917">
    <property type="entry name" value="MTase_YraL"/>
    <property type="match status" value="1"/>
</dbReference>
<name>A0A174JUV0_9CLOT</name>
<comment type="catalytic activity">
    <reaction evidence="6">
        <text>cytidine(1402) in 16S rRNA + S-adenosyl-L-methionine = 2'-O-methylcytidine(1402) in 16S rRNA + S-adenosyl-L-homocysteine + H(+)</text>
        <dbReference type="Rhea" id="RHEA:42924"/>
        <dbReference type="Rhea" id="RHEA-COMP:10285"/>
        <dbReference type="Rhea" id="RHEA-COMP:10286"/>
        <dbReference type="ChEBI" id="CHEBI:15378"/>
        <dbReference type="ChEBI" id="CHEBI:57856"/>
        <dbReference type="ChEBI" id="CHEBI:59789"/>
        <dbReference type="ChEBI" id="CHEBI:74495"/>
        <dbReference type="ChEBI" id="CHEBI:82748"/>
        <dbReference type="EC" id="2.1.1.198"/>
    </reaction>
</comment>
<protein>
    <recommendedName>
        <fullName evidence="6">Ribosomal RNA small subunit methyltransferase I</fullName>
        <ecNumber evidence="6">2.1.1.198</ecNumber>
    </recommendedName>
    <alternativeName>
        <fullName evidence="6">16S rRNA 2'-O-ribose C1402 methyltransferase</fullName>
    </alternativeName>
    <alternativeName>
        <fullName evidence="6">rRNA (cytidine-2'-O-)-methyltransferase RsmI</fullName>
    </alternativeName>
</protein>
<dbReference type="NCBIfam" id="TIGR00096">
    <property type="entry name" value="16S rRNA (cytidine(1402)-2'-O)-methyltransferase"/>
    <property type="match status" value="1"/>
</dbReference>
<comment type="subcellular location">
    <subcellularLocation>
        <location evidence="6">Cytoplasm</location>
    </subcellularLocation>
</comment>
<dbReference type="Gene3D" id="3.30.950.10">
    <property type="entry name" value="Methyltransferase, Cobalt-precorrin-4 Transmethylase, Domain 2"/>
    <property type="match status" value="1"/>
</dbReference>
<evidence type="ECO:0000256" key="6">
    <source>
        <dbReference type="HAMAP-Rule" id="MF_01877"/>
    </source>
</evidence>
<dbReference type="InterPro" id="IPR014776">
    <property type="entry name" value="4pyrrole_Mease_sub2"/>
</dbReference>
<dbReference type="RefSeq" id="WP_055267663.1">
    <property type="nucleotide sequence ID" value="NZ_CABIXQ010000023.1"/>
</dbReference>
<dbReference type="InterPro" id="IPR008189">
    <property type="entry name" value="rRNA_ssu_MeTfrase_I"/>
</dbReference>
<accession>A0A174JUV0</accession>
<dbReference type="GO" id="GO:0005737">
    <property type="term" value="C:cytoplasm"/>
    <property type="evidence" value="ECO:0007669"/>
    <property type="project" value="UniProtKB-SubCell"/>
</dbReference>
<keyword evidence="4 6" id="KW-0808">Transferase</keyword>
<sequence length="282" mass="31982">MSLGKIFLVPTPIGNLKDITLRALEALENADEIAAEDTRQTLKLLNHFNIKKPLFSYHQHNEQGKSDDIIEKLKDGKNIALVTDAGTPGISDPGSVVVQKCIEQDIPFEVLPGATAFTTALVYSGLDTTKFVFRGFIPRENKDRKSLMEEVKDKRETVIFYESPHRLIETLDFLNKSLGNRRIAVCRELTKLHEDIFRGTIEEAYNWFVANRPRGEFVLVIEGKTDSEIRAEKEEAFANISIEDHLKKLIDTGISKKEAIKVVSKERDLPKKDVYKIAIEIE</sequence>
<reference evidence="8 9" key="1">
    <citation type="submission" date="2015-09" db="EMBL/GenBank/DDBJ databases">
        <authorList>
            <consortium name="Pathogen Informatics"/>
        </authorList>
    </citation>
    <scope>NUCLEOTIDE SEQUENCE [LARGE SCALE GENOMIC DNA]</scope>
    <source>
        <strain evidence="8 9">2789STDY5834856</strain>
    </source>
</reference>